<keyword evidence="4" id="KW-0456">Lyase</keyword>
<gene>
    <name evidence="7" type="ORF">B5V02_38950</name>
</gene>
<dbReference type="Gene3D" id="3.90.1590.10">
    <property type="entry name" value="glutathione-dependent formaldehyde- activating enzyme (gfa)"/>
    <property type="match status" value="1"/>
</dbReference>
<keyword evidence="8" id="KW-1185">Reference proteome</keyword>
<evidence type="ECO:0000259" key="6">
    <source>
        <dbReference type="PROSITE" id="PS51891"/>
    </source>
</evidence>
<name>A0A2W7BRK6_9HYPH</name>
<organism evidence="7 8">
    <name type="scientific">Mesorhizobium kowhaii</name>
    <dbReference type="NCBI Taxonomy" id="1300272"/>
    <lineage>
        <taxon>Bacteria</taxon>
        <taxon>Pseudomonadati</taxon>
        <taxon>Pseudomonadota</taxon>
        <taxon>Alphaproteobacteria</taxon>
        <taxon>Hyphomicrobiales</taxon>
        <taxon>Phyllobacteriaceae</taxon>
        <taxon>Mesorhizobium</taxon>
    </lineage>
</organism>
<dbReference type="GO" id="GO:0016846">
    <property type="term" value="F:carbon-sulfur lyase activity"/>
    <property type="evidence" value="ECO:0007669"/>
    <property type="project" value="InterPro"/>
</dbReference>
<dbReference type="AlphaFoldDB" id="A0A2W7BRK6"/>
<feature type="domain" description="CENP-V/GFA" evidence="6">
    <location>
        <begin position="4"/>
        <end position="118"/>
    </location>
</feature>
<dbReference type="EMBL" id="MZXV01000085">
    <property type="protein sequence ID" value="PZV33307.1"/>
    <property type="molecule type" value="Genomic_DNA"/>
</dbReference>
<evidence type="ECO:0000256" key="2">
    <source>
        <dbReference type="ARBA" id="ARBA00022723"/>
    </source>
</evidence>
<feature type="region of interest" description="Disordered" evidence="5">
    <location>
        <begin position="123"/>
        <end position="142"/>
    </location>
</feature>
<dbReference type="PANTHER" id="PTHR33337:SF40">
    <property type="entry name" value="CENP-V_GFA DOMAIN-CONTAINING PROTEIN-RELATED"/>
    <property type="match status" value="1"/>
</dbReference>
<dbReference type="InterPro" id="IPR011057">
    <property type="entry name" value="Mss4-like_sf"/>
</dbReference>
<dbReference type="SUPFAM" id="SSF51316">
    <property type="entry name" value="Mss4-like"/>
    <property type="match status" value="1"/>
</dbReference>
<reference evidence="8" key="1">
    <citation type="submission" date="2017-03" db="EMBL/GenBank/DDBJ databases">
        <authorList>
            <person name="Safronova V.I."/>
            <person name="Sazanova A.L."/>
            <person name="Chirak E.R."/>
        </authorList>
    </citation>
    <scope>NUCLEOTIDE SEQUENCE [LARGE SCALE GENOMIC DNA]</scope>
    <source>
        <strain evidence="8">Ach-343</strain>
    </source>
</reference>
<keyword evidence="2" id="KW-0479">Metal-binding</keyword>
<dbReference type="InterPro" id="IPR006913">
    <property type="entry name" value="CENP-V/GFA"/>
</dbReference>
<sequence>MAFLAGHCMCGAVAWTYSGQLTRNLVCHCADCQRATSAPFTAFLGMRPEHLTWTGDIVHYESSPNTFRGFCPSCGSRLYFRSDKWPTEIHVHAATMTDPDDYRPDAQVVMRSRAKWLDRLPSIPTHDGFQQKPSVHTPAETL</sequence>
<keyword evidence="3" id="KW-0862">Zinc</keyword>
<dbReference type="PANTHER" id="PTHR33337">
    <property type="entry name" value="GFA DOMAIN-CONTAINING PROTEIN"/>
    <property type="match status" value="1"/>
</dbReference>
<dbReference type="PROSITE" id="PS51891">
    <property type="entry name" value="CENP_V_GFA"/>
    <property type="match status" value="1"/>
</dbReference>
<protein>
    <submittedName>
        <fullName evidence="7">Aldehyde-activating protein</fullName>
    </submittedName>
</protein>
<evidence type="ECO:0000256" key="5">
    <source>
        <dbReference type="SAM" id="MobiDB-lite"/>
    </source>
</evidence>
<evidence type="ECO:0000256" key="4">
    <source>
        <dbReference type="ARBA" id="ARBA00023239"/>
    </source>
</evidence>
<dbReference type="Proteomes" id="UP000248616">
    <property type="component" value="Unassembled WGS sequence"/>
</dbReference>
<accession>A0A2W7BRK6</accession>
<evidence type="ECO:0000256" key="1">
    <source>
        <dbReference type="ARBA" id="ARBA00005495"/>
    </source>
</evidence>
<proteinExistence type="inferred from homology"/>
<evidence type="ECO:0000313" key="7">
    <source>
        <dbReference type="EMBL" id="PZV33307.1"/>
    </source>
</evidence>
<comment type="caution">
    <text evidence="7">The sequence shown here is derived from an EMBL/GenBank/DDBJ whole genome shotgun (WGS) entry which is preliminary data.</text>
</comment>
<dbReference type="GO" id="GO:0046872">
    <property type="term" value="F:metal ion binding"/>
    <property type="evidence" value="ECO:0007669"/>
    <property type="project" value="UniProtKB-KW"/>
</dbReference>
<dbReference type="RefSeq" id="WP_111549264.1">
    <property type="nucleotide sequence ID" value="NZ_MZXV01000085.1"/>
</dbReference>
<dbReference type="OrthoDB" id="9807246at2"/>
<comment type="similarity">
    <text evidence="1">Belongs to the Gfa family.</text>
</comment>
<dbReference type="Pfam" id="PF04828">
    <property type="entry name" value="GFA"/>
    <property type="match status" value="1"/>
</dbReference>
<evidence type="ECO:0000313" key="8">
    <source>
        <dbReference type="Proteomes" id="UP000248616"/>
    </source>
</evidence>
<evidence type="ECO:0000256" key="3">
    <source>
        <dbReference type="ARBA" id="ARBA00022833"/>
    </source>
</evidence>